<sequence>MANHIIDLLLQDAQGAKSTSTIVNLVEKSNINYMHLLQGIELVEETDVFYSPSYASGGVIADSLINNVLLSQTYYKPDIVSILKILIGMNTYDTSHHLTPRSNNQHDSTPPHYSPPFIPSKENGSADIRQNESYMWNKDFSRPPTPTRDSFTSASSSISKSSPFSPIPTHIHTESHLNSIPLPAGFVYQPFVTLFETLLLDHGVLTIGLLRAPTPSLENKLPFVYTNPVPSLILEPTDHLYVLSPVGWSPSKCPHL</sequence>
<dbReference type="OrthoDB" id="297496at2759"/>
<feature type="region of interest" description="Disordered" evidence="11">
    <location>
        <begin position="136"/>
        <end position="164"/>
    </location>
</feature>
<evidence type="ECO:0000256" key="6">
    <source>
        <dbReference type="ARBA" id="ARBA00022958"/>
    </source>
</evidence>
<dbReference type="PANTHER" id="PTHR10027:SF10">
    <property type="entry name" value="SLOWPOKE 2, ISOFORM D"/>
    <property type="match status" value="1"/>
</dbReference>
<reference evidence="12 13" key="1">
    <citation type="submission" date="2016-07" db="EMBL/GenBank/DDBJ databases">
        <title>Pervasive Adenine N6-methylation of Active Genes in Fungi.</title>
        <authorList>
            <consortium name="DOE Joint Genome Institute"/>
            <person name="Mondo S.J."/>
            <person name="Dannebaum R.O."/>
            <person name="Kuo R.C."/>
            <person name="Labutti K."/>
            <person name="Haridas S."/>
            <person name="Kuo A."/>
            <person name="Salamov A."/>
            <person name="Ahrendt S.R."/>
            <person name="Lipzen A."/>
            <person name="Sullivan W."/>
            <person name="Andreopoulos W.B."/>
            <person name="Clum A."/>
            <person name="Lindquist E."/>
            <person name="Daum C."/>
            <person name="Ramamoorthy G.K."/>
            <person name="Gryganskyi A."/>
            <person name="Culley D."/>
            <person name="Magnuson J.K."/>
            <person name="James T.Y."/>
            <person name="O'Malley M.A."/>
            <person name="Stajich J.E."/>
            <person name="Spatafora J.W."/>
            <person name="Visel A."/>
            <person name="Grigoriev I.V."/>
        </authorList>
    </citation>
    <scope>NUCLEOTIDE SEQUENCE [LARGE SCALE GENOMIC DNA]</scope>
    <source>
        <strain evidence="12 13">NRRL 1336</strain>
    </source>
</reference>
<keyword evidence="8" id="KW-0406">Ion transport</keyword>
<dbReference type="GO" id="GO:0005267">
    <property type="term" value="F:potassium channel activity"/>
    <property type="evidence" value="ECO:0007669"/>
    <property type="project" value="UniProtKB-KW"/>
</dbReference>
<keyword evidence="10" id="KW-0407">Ion channel</keyword>
<evidence type="ECO:0000256" key="11">
    <source>
        <dbReference type="SAM" id="MobiDB-lite"/>
    </source>
</evidence>
<comment type="caution">
    <text evidence="12">The sequence shown here is derived from an EMBL/GenBank/DDBJ whole genome shotgun (WGS) entry which is preliminary data.</text>
</comment>
<protein>
    <submittedName>
        <fullName evidence="12">Uncharacterized protein</fullName>
    </submittedName>
</protein>
<dbReference type="AlphaFoldDB" id="A0A1X2I569"/>
<evidence type="ECO:0000256" key="4">
    <source>
        <dbReference type="ARBA" id="ARBA00022692"/>
    </source>
</evidence>
<organism evidence="12 13">
    <name type="scientific">Absidia repens</name>
    <dbReference type="NCBI Taxonomy" id="90262"/>
    <lineage>
        <taxon>Eukaryota</taxon>
        <taxon>Fungi</taxon>
        <taxon>Fungi incertae sedis</taxon>
        <taxon>Mucoromycota</taxon>
        <taxon>Mucoromycotina</taxon>
        <taxon>Mucoromycetes</taxon>
        <taxon>Mucorales</taxon>
        <taxon>Cunninghamellaceae</taxon>
        <taxon>Absidia</taxon>
    </lineage>
</organism>
<evidence type="ECO:0000256" key="2">
    <source>
        <dbReference type="ARBA" id="ARBA00022448"/>
    </source>
</evidence>
<keyword evidence="5" id="KW-0631">Potassium channel</keyword>
<dbReference type="GO" id="GO:0016020">
    <property type="term" value="C:membrane"/>
    <property type="evidence" value="ECO:0007669"/>
    <property type="project" value="UniProtKB-SubCell"/>
</dbReference>
<evidence type="ECO:0000313" key="12">
    <source>
        <dbReference type="EMBL" id="ORZ09575.1"/>
    </source>
</evidence>
<evidence type="ECO:0000256" key="1">
    <source>
        <dbReference type="ARBA" id="ARBA00004141"/>
    </source>
</evidence>
<evidence type="ECO:0000313" key="13">
    <source>
        <dbReference type="Proteomes" id="UP000193560"/>
    </source>
</evidence>
<name>A0A1X2I569_9FUNG</name>
<keyword evidence="13" id="KW-1185">Reference proteome</keyword>
<proteinExistence type="predicted"/>
<evidence type="ECO:0000256" key="3">
    <source>
        <dbReference type="ARBA" id="ARBA00022538"/>
    </source>
</evidence>
<dbReference type="Proteomes" id="UP000193560">
    <property type="component" value="Unassembled WGS sequence"/>
</dbReference>
<feature type="compositionally biased region" description="Low complexity" evidence="11">
    <location>
        <begin position="150"/>
        <end position="164"/>
    </location>
</feature>
<dbReference type="EMBL" id="MCGE01000027">
    <property type="protein sequence ID" value="ORZ09575.1"/>
    <property type="molecule type" value="Genomic_DNA"/>
</dbReference>
<keyword evidence="7" id="KW-1133">Transmembrane helix</keyword>
<keyword evidence="4" id="KW-0812">Transmembrane</keyword>
<dbReference type="InterPro" id="IPR047871">
    <property type="entry name" value="K_chnl_Slo-like"/>
</dbReference>
<evidence type="ECO:0000256" key="5">
    <source>
        <dbReference type="ARBA" id="ARBA00022826"/>
    </source>
</evidence>
<comment type="subcellular location">
    <subcellularLocation>
        <location evidence="1">Membrane</location>
        <topology evidence="1">Multi-pass membrane protein</topology>
    </subcellularLocation>
</comment>
<accession>A0A1X2I569</accession>
<evidence type="ECO:0000256" key="8">
    <source>
        <dbReference type="ARBA" id="ARBA00023065"/>
    </source>
</evidence>
<keyword evidence="6" id="KW-0630">Potassium</keyword>
<evidence type="ECO:0000256" key="9">
    <source>
        <dbReference type="ARBA" id="ARBA00023136"/>
    </source>
</evidence>
<dbReference type="STRING" id="90262.A0A1X2I569"/>
<gene>
    <name evidence="12" type="ORF">BCR42DRAFT_120092</name>
</gene>
<evidence type="ECO:0000256" key="7">
    <source>
        <dbReference type="ARBA" id="ARBA00022989"/>
    </source>
</evidence>
<dbReference type="PANTHER" id="PTHR10027">
    <property type="entry name" value="CALCIUM-ACTIVATED POTASSIUM CHANNEL ALPHA CHAIN"/>
    <property type="match status" value="1"/>
</dbReference>
<evidence type="ECO:0000256" key="10">
    <source>
        <dbReference type="ARBA" id="ARBA00023303"/>
    </source>
</evidence>
<feature type="region of interest" description="Disordered" evidence="11">
    <location>
        <begin position="97"/>
        <end position="124"/>
    </location>
</feature>
<keyword evidence="9" id="KW-0472">Membrane</keyword>
<keyword evidence="3" id="KW-0633">Potassium transport</keyword>
<keyword evidence="2" id="KW-0813">Transport</keyword>